<dbReference type="InterPro" id="IPR011840">
    <property type="entry name" value="PulA_typeI"/>
</dbReference>
<dbReference type="Pfam" id="PF02922">
    <property type="entry name" value="CBM_48"/>
    <property type="match status" value="1"/>
</dbReference>
<evidence type="ECO:0000313" key="3">
    <source>
        <dbReference type="EMBL" id="AKE40563.1"/>
    </source>
</evidence>
<dbReference type="Gene3D" id="3.20.20.80">
    <property type="entry name" value="Glycosidases"/>
    <property type="match status" value="1"/>
</dbReference>
<gene>
    <name evidence="3" type="ORF">UL82_01675</name>
</gene>
<dbReference type="EMBL" id="CP011312">
    <property type="protein sequence ID" value="AKE40563.1"/>
    <property type="molecule type" value="Genomic_DNA"/>
</dbReference>
<comment type="similarity">
    <text evidence="1">Belongs to the glycosyl hydrolase 13 family.</text>
</comment>
<sequence length="646" mass="72782">MNLHSEEFNQAFYFDGELGTQYQLQRTTFRLWAPTAEVVMLHDHTMKRSLALSKIDPDQWRGVWQLIIEGDCNGLEYTYEILHDGGRITHTVDPYARAATAHSQRAVVLAPEAPAKRIPGLAMCDAIIWEGHIRDLTIAENNGITNKGKFLGLAEQGTRTTAGNLSGLDYVLSLGVTHIQLLPIFDFGSVDETGDLSFNAQYNWGYDPVLYNVVEGSYATDPVDPHIRIRELKQLINTLHEHGLRVIMDVVYNHVYDSASNPLELTVPGYFFRMRDDGTYHDATACGNETASEQLMMRKFIVDSVVYWAREFAIDGFRFDLMGIHDVETMNAVRSALDEIDPAIIIIGEGWRMGNHRSGVEPADQQHGELMPGIGMFNDCFRDVLKGDNFVLQGAGFVSKNPDFNHHDAKNFGDWAASYGPEQAARAVYDNLLGAQSVRRYRDASQSVVYNEAHDNYTMFDKLAGSATLAGVSEQELARRHALATTIQFLAAGTIFIHAGQELLRTKYGHENSYNLPDQINAFDYDRGQQFPVNHELFKGLVALRKKLAWLRETNYLKLADRTSLERIGEHGGLTISYRIRDAFGAGRHALIAMNASDWPWTVFFEENHFACYLHDMQVDLDPVEYVAAGEFVVQPLTVTLLELWD</sequence>
<dbReference type="PANTHER" id="PTHR43002">
    <property type="entry name" value="GLYCOGEN DEBRANCHING ENZYME"/>
    <property type="match status" value="1"/>
</dbReference>
<dbReference type="CDD" id="cd11341">
    <property type="entry name" value="AmyAc_Pullulanase_LD-like"/>
    <property type="match status" value="1"/>
</dbReference>
<protein>
    <submittedName>
        <fullName evidence="3">Pullulanase, type I</fullName>
    </submittedName>
</protein>
<dbReference type="NCBIfam" id="TIGR02104">
    <property type="entry name" value="pulA_typeI"/>
    <property type="match status" value="1"/>
</dbReference>
<feature type="domain" description="Glycosyl hydrolase family 13 catalytic" evidence="2">
    <location>
        <begin position="163"/>
        <end position="545"/>
    </location>
</feature>
<dbReference type="KEGG" id="cku:UL82_01675"/>
<dbReference type="Pfam" id="PF00128">
    <property type="entry name" value="Alpha-amylase"/>
    <property type="match status" value="1"/>
</dbReference>
<dbReference type="GO" id="GO:0004553">
    <property type="term" value="F:hydrolase activity, hydrolyzing O-glycosyl compounds"/>
    <property type="evidence" value="ECO:0007669"/>
    <property type="project" value="InterPro"/>
</dbReference>
<evidence type="ECO:0000256" key="1">
    <source>
        <dbReference type="ARBA" id="ARBA00008061"/>
    </source>
</evidence>
<evidence type="ECO:0000259" key="2">
    <source>
        <dbReference type="SMART" id="SM00642"/>
    </source>
</evidence>
<evidence type="ECO:0000313" key="4">
    <source>
        <dbReference type="Proteomes" id="UP000033457"/>
    </source>
</evidence>
<proteinExistence type="inferred from homology"/>
<dbReference type="OrthoDB" id="9805159at2"/>
<dbReference type="STRING" id="35755.UL82_01675"/>
<dbReference type="SMR" id="A0A0F6R0P2"/>
<organism evidence="3 4">
    <name type="scientific">Corynebacterium kutscheri</name>
    <dbReference type="NCBI Taxonomy" id="35755"/>
    <lineage>
        <taxon>Bacteria</taxon>
        <taxon>Bacillati</taxon>
        <taxon>Actinomycetota</taxon>
        <taxon>Actinomycetes</taxon>
        <taxon>Mycobacteriales</taxon>
        <taxon>Corynebacteriaceae</taxon>
        <taxon>Corynebacterium</taxon>
    </lineage>
</organism>
<dbReference type="InterPro" id="IPR014756">
    <property type="entry name" value="Ig_E-set"/>
</dbReference>
<dbReference type="InterPro" id="IPR004193">
    <property type="entry name" value="Glyco_hydro_13_N"/>
</dbReference>
<dbReference type="HOGENOM" id="CLU_004744_4_1_11"/>
<dbReference type="InterPro" id="IPR017853">
    <property type="entry name" value="GH"/>
</dbReference>
<dbReference type="InterPro" id="IPR006047">
    <property type="entry name" value="GH13_cat_dom"/>
</dbReference>
<dbReference type="Proteomes" id="UP000033457">
    <property type="component" value="Chromosome"/>
</dbReference>
<name>A0A0F6R0P2_9CORY</name>
<dbReference type="CDD" id="cd02860">
    <property type="entry name" value="E_set_Pullulanase"/>
    <property type="match status" value="1"/>
</dbReference>
<dbReference type="SUPFAM" id="SSF51445">
    <property type="entry name" value="(Trans)glycosidases"/>
    <property type="match status" value="1"/>
</dbReference>
<dbReference type="AlphaFoldDB" id="A0A0F6R0P2"/>
<dbReference type="SMART" id="SM00642">
    <property type="entry name" value="Aamy"/>
    <property type="match status" value="1"/>
</dbReference>
<accession>A0A0F6R0P2</accession>
<dbReference type="InterPro" id="IPR013783">
    <property type="entry name" value="Ig-like_fold"/>
</dbReference>
<dbReference type="Gene3D" id="2.60.40.10">
    <property type="entry name" value="Immunoglobulins"/>
    <property type="match status" value="1"/>
</dbReference>
<dbReference type="RefSeq" id="WP_052735837.1">
    <property type="nucleotide sequence ID" value="NZ_CP011312.1"/>
</dbReference>
<reference evidence="3 4" key="1">
    <citation type="journal article" date="2015" name="Genome Announc.">
        <title>Complete Genome Sequence of Corynebacterium kutscheri DSM 20755, a Corynebacterial Type Strain with Remarkably Low G+C Content of Chromosomal DNA.</title>
        <authorList>
            <person name="Ruckert C."/>
            <person name="Albersmeier A."/>
            <person name="Winkler A."/>
            <person name="Tauch A."/>
        </authorList>
    </citation>
    <scope>NUCLEOTIDE SEQUENCE [LARGE SCALE GENOMIC DNA]</scope>
    <source>
        <strain evidence="3 4">DSM 20755</strain>
    </source>
</reference>
<dbReference type="GO" id="GO:0005975">
    <property type="term" value="P:carbohydrate metabolic process"/>
    <property type="evidence" value="ECO:0007669"/>
    <property type="project" value="InterPro"/>
</dbReference>
<dbReference type="SUPFAM" id="SSF81296">
    <property type="entry name" value="E set domains"/>
    <property type="match status" value="1"/>
</dbReference>
<keyword evidence="4" id="KW-1185">Reference proteome</keyword>